<evidence type="ECO:0000313" key="3">
    <source>
        <dbReference type="Proteomes" id="UP000824120"/>
    </source>
</evidence>
<name>A0A9J5WC69_SOLCO</name>
<dbReference type="Proteomes" id="UP000824120">
    <property type="component" value="Chromosome 12"/>
</dbReference>
<comment type="caution">
    <text evidence="2">The sequence shown here is derived from an EMBL/GenBank/DDBJ whole genome shotgun (WGS) entry which is preliminary data.</text>
</comment>
<organism evidence="2 3">
    <name type="scientific">Solanum commersonii</name>
    <name type="common">Commerson's wild potato</name>
    <name type="synonym">Commerson's nightshade</name>
    <dbReference type="NCBI Taxonomy" id="4109"/>
    <lineage>
        <taxon>Eukaryota</taxon>
        <taxon>Viridiplantae</taxon>
        <taxon>Streptophyta</taxon>
        <taxon>Embryophyta</taxon>
        <taxon>Tracheophyta</taxon>
        <taxon>Spermatophyta</taxon>
        <taxon>Magnoliopsida</taxon>
        <taxon>eudicotyledons</taxon>
        <taxon>Gunneridae</taxon>
        <taxon>Pentapetalae</taxon>
        <taxon>asterids</taxon>
        <taxon>lamiids</taxon>
        <taxon>Solanales</taxon>
        <taxon>Solanaceae</taxon>
        <taxon>Solanoideae</taxon>
        <taxon>Solaneae</taxon>
        <taxon>Solanum</taxon>
    </lineage>
</organism>
<feature type="compositionally biased region" description="Polar residues" evidence="1">
    <location>
        <begin position="43"/>
        <end position="60"/>
    </location>
</feature>
<evidence type="ECO:0000313" key="2">
    <source>
        <dbReference type="EMBL" id="KAG5573186.1"/>
    </source>
</evidence>
<sequence length="162" mass="18388">MNQIIENDNTQSFQVRNITRQMASYFRDAMNAAHLNTRLNFQQHYTPPNENQSPTTSNSGGVHIEEHNMGFSGDQYEANTNLSLATPDTPYYPVFYCAGVSISVPNYTQEEGSGFQTANVVNLSFEEFNEGNYDFVNDDMSQNQNDDEVDLHNNMTSTIFEK</sequence>
<evidence type="ECO:0000256" key="1">
    <source>
        <dbReference type="SAM" id="MobiDB-lite"/>
    </source>
</evidence>
<dbReference type="AlphaFoldDB" id="A0A9J5WC69"/>
<proteinExistence type="predicted"/>
<dbReference type="EMBL" id="JACXVP010000012">
    <property type="protein sequence ID" value="KAG5573186.1"/>
    <property type="molecule type" value="Genomic_DNA"/>
</dbReference>
<feature type="region of interest" description="Disordered" evidence="1">
    <location>
        <begin position="43"/>
        <end position="67"/>
    </location>
</feature>
<gene>
    <name evidence="2" type="ORF">H5410_062952</name>
</gene>
<accession>A0A9J5WC69</accession>
<reference evidence="2 3" key="1">
    <citation type="submission" date="2020-09" db="EMBL/GenBank/DDBJ databases">
        <title>De no assembly of potato wild relative species, Solanum commersonii.</title>
        <authorList>
            <person name="Cho K."/>
        </authorList>
    </citation>
    <scope>NUCLEOTIDE SEQUENCE [LARGE SCALE GENOMIC DNA]</scope>
    <source>
        <strain evidence="2">LZ3.2</strain>
        <tissue evidence="2">Leaf</tissue>
    </source>
</reference>
<keyword evidence="3" id="KW-1185">Reference proteome</keyword>
<protein>
    <submittedName>
        <fullName evidence="2">Uncharacterized protein</fullName>
    </submittedName>
</protein>
<dbReference type="OrthoDB" id="1326282at2759"/>